<evidence type="ECO:0000313" key="2">
    <source>
        <dbReference type="EMBL" id="TGO14277.1"/>
    </source>
</evidence>
<name>A0A4Z1EZJ6_9HELO</name>
<evidence type="ECO:0000256" key="1">
    <source>
        <dbReference type="SAM" id="Coils"/>
    </source>
</evidence>
<organism evidence="2 3">
    <name type="scientific">Botrytis tulipae</name>
    <dbReference type="NCBI Taxonomy" id="87230"/>
    <lineage>
        <taxon>Eukaryota</taxon>
        <taxon>Fungi</taxon>
        <taxon>Dikarya</taxon>
        <taxon>Ascomycota</taxon>
        <taxon>Pezizomycotina</taxon>
        <taxon>Leotiomycetes</taxon>
        <taxon>Helotiales</taxon>
        <taxon>Sclerotiniaceae</taxon>
        <taxon>Botrytis</taxon>
    </lineage>
</organism>
<feature type="coiled-coil region" evidence="1">
    <location>
        <begin position="933"/>
        <end position="960"/>
    </location>
</feature>
<gene>
    <name evidence="2" type="ORF">BTUL_0055g00260</name>
</gene>
<dbReference type="AlphaFoldDB" id="A0A4Z1EZJ6"/>
<accession>A0A4Z1EZJ6</accession>
<dbReference type="OrthoDB" id="5422117at2759"/>
<comment type="caution">
    <text evidence="2">The sequence shown here is derived from an EMBL/GenBank/DDBJ whole genome shotgun (WGS) entry which is preliminary data.</text>
</comment>
<proteinExistence type="predicted"/>
<dbReference type="SUPFAM" id="SSF48403">
    <property type="entry name" value="Ankyrin repeat"/>
    <property type="match status" value="1"/>
</dbReference>
<dbReference type="EMBL" id="PQXH01000055">
    <property type="protein sequence ID" value="TGO14277.1"/>
    <property type="molecule type" value="Genomic_DNA"/>
</dbReference>
<reference evidence="2 3" key="1">
    <citation type="submission" date="2017-12" db="EMBL/GenBank/DDBJ databases">
        <title>Comparative genomics of Botrytis spp.</title>
        <authorList>
            <person name="Valero-Jimenez C.A."/>
            <person name="Tapia P."/>
            <person name="Veloso J."/>
            <person name="Silva-Moreno E."/>
            <person name="Staats M."/>
            <person name="Valdes J.H."/>
            <person name="Van Kan J.A.L."/>
        </authorList>
    </citation>
    <scope>NUCLEOTIDE SEQUENCE [LARGE SCALE GENOMIC DNA]</scope>
    <source>
        <strain evidence="2 3">Bt9001</strain>
    </source>
</reference>
<keyword evidence="1" id="KW-0175">Coiled coil</keyword>
<keyword evidence="3" id="KW-1185">Reference proteome</keyword>
<dbReference type="InterPro" id="IPR036770">
    <property type="entry name" value="Ankyrin_rpt-contain_sf"/>
</dbReference>
<dbReference type="Proteomes" id="UP000297777">
    <property type="component" value="Unassembled WGS sequence"/>
</dbReference>
<evidence type="ECO:0000313" key="3">
    <source>
        <dbReference type="Proteomes" id="UP000297777"/>
    </source>
</evidence>
<dbReference type="Gene3D" id="1.25.40.20">
    <property type="entry name" value="Ankyrin repeat-containing domain"/>
    <property type="match status" value="1"/>
</dbReference>
<protein>
    <submittedName>
        <fullName evidence="2">Uncharacterized protein</fullName>
    </submittedName>
</protein>
<sequence length="1005" mass="114120">MSDPFSAASGAVGIISLGIQVSQGLVKYCSQVKNFTSEIATFKAKAESIDGILQNLESVLKKTEREHKLIPKSVILSLNGCAETLKRLNEGVGRHGKDRLSNRLTYCFVRDDLAAACNMLDSLQHNLSNALQVWMLEDSTRHQTDITQMIMDQSVTHLHTSRKFEGCFEDLSKKIDVIISSKQQPLLQSPSLLAQRCLELKAAKVESGFLLLKYKHNLRLRLPRPCPCHSPSSQYADGPRHYTSVDYFLWQQNSLSQHTCPASFTMFLTRGAGGFSIGPLLGFSATAPTSSPAFRLLYATKYMHSSRHPFQRALDGKSWVYSECDALRMYPEFDSSGRSHWGLSSHVIKYDEPDKAMEQLEELVNHTLNDLRILFQDGKASPNDLNESGATLSEAVCRWLIFAFDNELIKLSKTCSYTKNERLAKCQHAIRIFRTFIEHANSIGLSTSNILEFLMETHLSLPEDVDEGDFTRLQERICDLGAIIKHTPQYTWKTELLSIFIRQTQRIDVIDLPTILEAIFLQSEKGLEHILSQDPSAVNEVLYESGETLLHLAHQWPQGLKILIRAGGNVNQCNDCGELPLTLAANRNCYSSMKILLENGSMLRTYSPQYSRSLSGDDASDFLRCIRNRRDSWRSTIFDHLIQRRHGLLELARSLMTASPTSMSGWLKTDRVLDAQAADVVKELKRHRVYIDPILFPAFHPKTTTVYHMKNLTPELAEALYQSGFLDIDSRDHEGRLPVLAQTKFETYETFDLPRWLITKGVDLTGTLDEEKMITTLHDVCSSVGNNHRRWIIENYEETKEPPEDIDLTDVEFSQNVPLDLLDVDVIDSCICACSMSGCLPITCFLGNMQVEFRTGNPDHLCGSWEVLGDDPWVTWRGELMARIFAKMLESRFSTCPWLVHNIIRQCTFYKLGLTHTCKCSQRICPPASSFTKDEVHNIMEEEQDMIEQLESLTAEFEKNFANSGKPLHAFLKDDWKSRMEEITSKSTLNEEYMKGVREIGVIMR</sequence>